<dbReference type="AlphaFoldDB" id="A0A7J6AUZ4"/>
<feature type="region of interest" description="Disordered" evidence="4">
    <location>
        <begin position="225"/>
        <end position="258"/>
    </location>
</feature>
<dbReference type="EMBL" id="JAAGNN010000009">
    <property type="protein sequence ID" value="KAF4085358.1"/>
    <property type="molecule type" value="Genomic_DNA"/>
</dbReference>
<evidence type="ECO:0000256" key="1">
    <source>
        <dbReference type="ARBA" id="ARBA00022842"/>
    </source>
</evidence>
<keyword evidence="7" id="KW-1185">Reference proteome</keyword>
<sequence length="258" mass="28346">MPTEPEMEAARPIQKPWLAGCSLHLRQPPEGPTQTVWVEGRPVTALLDTGSTVILARPSVLPSGLRPEGVLAIIKKCHLGLTEAQYLGYHIGRGLLKPQEKKIKAVKDYPRPTSKKQVRAFLGLAGYYRRFVPNFSAIASPLSDLTKKGQQDWVKLSTEAERAFQALKRALTSVPVLQNPDFMLLFIVHTDASETGLGAVLSQTSEEEELPVLYISQKLSPAKKRTSRFRSNTGRGPYTGMQMGSHGETCSGPATQQQ</sequence>
<evidence type="ECO:0000313" key="6">
    <source>
        <dbReference type="EMBL" id="KAF4085358.1"/>
    </source>
</evidence>
<dbReference type="InterPro" id="IPR001969">
    <property type="entry name" value="Aspartic_peptidase_AS"/>
</dbReference>
<dbReference type="Gene3D" id="3.30.70.270">
    <property type="match status" value="1"/>
</dbReference>
<gene>
    <name evidence="6" type="ORF">AMELA_G00117210</name>
</gene>
<evidence type="ECO:0000313" key="7">
    <source>
        <dbReference type="Proteomes" id="UP000593565"/>
    </source>
</evidence>
<comment type="caution">
    <text evidence="6">The sequence shown here is derived from an EMBL/GenBank/DDBJ whole genome shotgun (WGS) entry which is preliminary data.</text>
</comment>
<protein>
    <recommendedName>
        <fullName evidence="5">Reverse transcriptase/retrotransposon-derived protein RNase H-like domain-containing protein</fullName>
    </recommendedName>
</protein>
<dbReference type="InterPro" id="IPR021109">
    <property type="entry name" value="Peptidase_aspartic_dom_sf"/>
</dbReference>
<dbReference type="SUPFAM" id="SSF56672">
    <property type="entry name" value="DNA/RNA polymerases"/>
    <property type="match status" value="1"/>
</dbReference>
<keyword evidence="1" id="KW-0460">Magnesium</keyword>
<feature type="domain" description="Reverse transcriptase/retrotransposon-derived protein RNase H-like" evidence="5">
    <location>
        <begin position="158"/>
        <end position="229"/>
    </location>
</feature>
<dbReference type="SUPFAM" id="SSF50630">
    <property type="entry name" value="Acid proteases"/>
    <property type="match status" value="1"/>
</dbReference>
<dbReference type="InterPro" id="IPR051320">
    <property type="entry name" value="Viral_Replic_Matur_Polypro"/>
</dbReference>
<dbReference type="FunFam" id="3.30.70.270:FF:000020">
    <property type="entry name" value="Transposon Tf2-6 polyprotein-like Protein"/>
    <property type="match status" value="1"/>
</dbReference>
<evidence type="ECO:0000256" key="4">
    <source>
        <dbReference type="SAM" id="MobiDB-lite"/>
    </source>
</evidence>
<dbReference type="Proteomes" id="UP000593565">
    <property type="component" value="Unassembled WGS sequence"/>
</dbReference>
<dbReference type="PANTHER" id="PTHR33064:SF29">
    <property type="entry name" value="PEPTIDASE A2 DOMAIN-CONTAINING PROTEIN-RELATED"/>
    <property type="match status" value="1"/>
</dbReference>
<dbReference type="InterPro" id="IPR043128">
    <property type="entry name" value="Rev_trsase/Diguanyl_cyclase"/>
</dbReference>
<dbReference type="GO" id="GO:0015074">
    <property type="term" value="P:DNA integration"/>
    <property type="evidence" value="ECO:0007669"/>
    <property type="project" value="UniProtKB-KW"/>
</dbReference>
<dbReference type="InterPro" id="IPR043502">
    <property type="entry name" value="DNA/RNA_pol_sf"/>
</dbReference>
<reference evidence="6 7" key="1">
    <citation type="submission" date="2020-02" db="EMBL/GenBank/DDBJ databases">
        <title>A chromosome-scale genome assembly of the black bullhead catfish (Ameiurus melas).</title>
        <authorList>
            <person name="Wen M."/>
            <person name="Zham M."/>
            <person name="Cabau C."/>
            <person name="Klopp C."/>
            <person name="Donnadieu C."/>
            <person name="Roques C."/>
            <person name="Bouchez O."/>
            <person name="Lampietro C."/>
            <person name="Jouanno E."/>
            <person name="Herpin A."/>
            <person name="Louis A."/>
            <person name="Berthelot C."/>
            <person name="Parey E."/>
            <person name="Roest-Crollius H."/>
            <person name="Braasch I."/>
            <person name="Postlethwait J."/>
            <person name="Robinson-Rechavi M."/>
            <person name="Echchiki A."/>
            <person name="Begum T."/>
            <person name="Montfort J."/>
            <person name="Schartl M."/>
            <person name="Bobe J."/>
            <person name="Guiguen Y."/>
        </authorList>
    </citation>
    <scope>NUCLEOTIDE SEQUENCE [LARGE SCALE GENOMIC DNA]</scope>
    <source>
        <strain evidence="6">M_S1</strain>
        <tissue evidence="6">Blood</tissue>
    </source>
</reference>
<evidence type="ECO:0000256" key="3">
    <source>
        <dbReference type="ARBA" id="ARBA00022908"/>
    </source>
</evidence>
<dbReference type="Pfam" id="PF17919">
    <property type="entry name" value="RT_RNaseH_2"/>
    <property type="match status" value="1"/>
</dbReference>
<dbReference type="InterPro" id="IPR041577">
    <property type="entry name" value="RT_RNaseH_2"/>
</dbReference>
<name>A0A7J6AUZ4_AMEME</name>
<proteinExistence type="predicted"/>
<organism evidence="6 7">
    <name type="scientific">Ameiurus melas</name>
    <name type="common">Black bullhead</name>
    <name type="synonym">Silurus melas</name>
    <dbReference type="NCBI Taxonomy" id="219545"/>
    <lineage>
        <taxon>Eukaryota</taxon>
        <taxon>Metazoa</taxon>
        <taxon>Chordata</taxon>
        <taxon>Craniata</taxon>
        <taxon>Vertebrata</taxon>
        <taxon>Euteleostomi</taxon>
        <taxon>Actinopterygii</taxon>
        <taxon>Neopterygii</taxon>
        <taxon>Teleostei</taxon>
        <taxon>Ostariophysi</taxon>
        <taxon>Siluriformes</taxon>
        <taxon>Ictaluridae</taxon>
        <taxon>Ameiurus</taxon>
    </lineage>
</organism>
<keyword evidence="2" id="KW-0694">RNA-binding</keyword>
<dbReference type="GO" id="GO:0003723">
    <property type="term" value="F:RNA binding"/>
    <property type="evidence" value="ECO:0007669"/>
    <property type="project" value="UniProtKB-KW"/>
</dbReference>
<dbReference type="GO" id="GO:0006508">
    <property type="term" value="P:proteolysis"/>
    <property type="evidence" value="ECO:0007669"/>
    <property type="project" value="InterPro"/>
</dbReference>
<keyword evidence="3" id="KW-0229">DNA integration</keyword>
<dbReference type="PANTHER" id="PTHR33064">
    <property type="entry name" value="POL PROTEIN"/>
    <property type="match status" value="1"/>
</dbReference>
<accession>A0A7J6AUZ4</accession>
<dbReference type="PROSITE" id="PS00141">
    <property type="entry name" value="ASP_PROTEASE"/>
    <property type="match status" value="1"/>
</dbReference>
<dbReference type="GO" id="GO:0004190">
    <property type="term" value="F:aspartic-type endopeptidase activity"/>
    <property type="evidence" value="ECO:0007669"/>
    <property type="project" value="InterPro"/>
</dbReference>
<evidence type="ECO:0000259" key="5">
    <source>
        <dbReference type="Pfam" id="PF17919"/>
    </source>
</evidence>
<evidence type="ECO:0000256" key="2">
    <source>
        <dbReference type="ARBA" id="ARBA00022884"/>
    </source>
</evidence>